<feature type="compositionally biased region" description="Basic and acidic residues" evidence="1">
    <location>
        <begin position="123"/>
        <end position="133"/>
    </location>
</feature>
<dbReference type="Proteomes" id="UP000799423">
    <property type="component" value="Unassembled WGS sequence"/>
</dbReference>
<dbReference type="OrthoDB" id="10655355at2759"/>
<organism evidence="2 3">
    <name type="scientific">Plenodomus tracheiphilus IPT5</name>
    <dbReference type="NCBI Taxonomy" id="1408161"/>
    <lineage>
        <taxon>Eukaryota</taxon>
        <taxon>Fungi</taxon>
        <taxon>Dikarya</taxon>
        <taxon>Ascomycota</taxon>
        <taxon>Pezizomycotina</taxon>
        <taxon>Dothideomycetes</taxon>
        <taxon>Pleosporomycetidae</taxon>
        <taxon>Pleosporales</taxon>
        <taxon>Pleosporineae</taxon>
        <taxon>Leptosphaeriaceae</taxon>
        <taxon>Plenodomus</taxon>
    </lineage>
</organism>
<dbReference type="EMBL" id="MU006309">
    <property type="protein sequence ID" value="KAF2849997.1"/>
    <property type="molecule type" value="Genomic_DNA"/>
</dbReference>
<feature type="compositionally biased region" description="Basic and acidic residues" evidence="1">
    <location>
        <begin position="87"/>
        <end position="100"/>
    </location>
</feature>
<dbReference type="AlphaFoldDB" id="A0A6A7B5N6"/>
<feature type="compositionally biased region" description="Basic and acidic residues" evidence="1">
    <location>
        <begin position="31"/>
        <end position="42"/>
    </location>
</feature>
<protein>
    <submittedName>
        <fullName evidence="2">Uncharacterized protein</fullName>
    </submittedName>
</protein>
<feature type="region of interest" description="Disordered" evidence="1">
    <location>
        <begin position="1"/>
        <end position="139"/>
    </location>
</feature>
<gene>
    <name evidence="2" type="ORF">T440DRAFT_479784</name>
</gene>
<name>A0A6A7B5N6_9PLEO</name>
<evidence type="ECO:0000256" key="1">
    <source>
        <dbReference type="SAM" id="MobiDB-lite"/>
    </source>
</evidence>
<keyword evidence="3" id="KW-1185">Reference proteome</keyword>
<accession>A0A6A7B5N6</accession>
<sequence>MVALSPKRQRGKDGRRGGMSTTARLPAGEFRLGDGSKRWENRRGRHTCSAARDVRSGEGQTTIDAQRADGGPGAVDGWLPEGQNEIVEARHSSQRNRRESSTQTADAFEASAAHTAGQASGAREGRGAGKCGDDQADWG</sequence>
<evidence type="ECO:0000313" key="3">
    <source>
        <dbReference type="Proteomes" id="UP000799423"/>
    </source>
</evidence>
<proteinExistence type="predicted"/>
<evidence type="ECO:0000313" key="2">
    <source>
        <dbReference type="EMBL" id="KAF2849997.1"/>
    </source>
</evidence>
<reference evidence="2" key="1">
    <citation type="submission" date="2020-01" db="EMBL/GenBank/DDBJ databases">
        <authorList>
            <consortium name="DOE Joint Genome Institute"/>
            <person name="Haridas S."/>
            <person name="Albert R."/>
            <person name="Binder M."/>
            <person name="Bloem J."/>
            <person name="Labutti K."/>
            <person name="Salamov A."/>
            <person name="Andreopoulos B."/>
            <person name="Baker S.E."/>
            <person name="Barry K."/>
            <person name="Bills G."/>
            <person name="Bluhm B.H."/>
            <person name="Cannon C."/>
            <person name="Castanera R."/>
            <person name="Culley D.E."/>
            <person name="Daum C."/>
            <person name="Ezra D."/>
            <person name="Gonzalez J.B."/>
            <person name="Henrissat B."/>
            <person name="Kuo A."/>
            <person name="Liang C."/>
            <person name="Lipzen A."/>
            <person name="Lutzoni F."/>
            <person name="Magnuson J."/>
            <person name="Mondo S."/>
            <person name="Nolan M."/>
            <person name="Ohm R."/>
            <person name="Pangilinan J."/>
            <person name="Park H.-J."/>
            <person name="Ramirez L."/>
            <person name="Alfaro M."/>
            <person name="Sun H."/>
            <person name="Tritt A."/>
            <person name="Yoshinaga Y."/>
            <person name="Zwiers L.-H."/>
            <person name="Turgeon B.G."/>
            <person name="Goodwin S.B."/>
            <person name="Spatafora J.W."/>
            <person name="Crous P.W."/>
            <person name="Grigoriev I.V."/>
        </authorList>
    </citation>
    <scope>NUCLEOTIDE SEQUENCE</scope>
    <source>
        <strain evidence="2">IPT5</strain>
    </source>
</reference>